<protein>
    <recommendedName>
        <fullName evidence="1">CCHC-type domain-containing protein</fullName>
    </recommendedName>
</protein>
<feature type="domain" description="CCHC-type" evidence="1">
    <location>
        <begin position="104"/>
        <end position="120"/>
    </location>
</feature>
<dbReference type="GO" id="GO:0003690">
    <property type="term" value="F:double-stranded DNA binding"/>
    <property type="evidence" value="ECO:0007669"/>
    <property type="project" value="InterPro"/>
</dbReference>
<dbReference type="AlphaFoldDB" id="A0A6Q2ZBY6"/>
<dbReference type="GO" id="GO:0003723">
    <property type="term" value="F:RNA binding"/>
    <property type="evidence" value="ECO:0007669"/>
    <property type="project" value="InterPro"/>
</dbReference>
<dbReference type="Pfam" id="PF23058">
    <property type="entry name" value="RBD_ZCCHC3_2nd"/>
    <property type="match status" value="1"/>
</dbReference>
<dbReference type="InterPro" id="IPR057811">
    <property type="entry name" value="RBD_ZCCHC3_2nd"/>
</dbReference>
<dbReference type="Gene3D" id="4.10.60.10">
    <property type="entry name" value="Zinc finger, CCHC-type"/>
    <property type="match status" value="1"/>
</dbReference>
<dbReference type="PANTHER" id="PTHR22639">
    <property type="entry name" value="GAG-RELATED PROTEIN"/>
    <property type="match status" value="1"/>
</dbReference>
<dbReference type="SUPFAM" id="SSF57756">
    <property type="entry name" value="Retrovirus zinc finger-like domains"/>
    <property type="match status" value="1"/>
</dbReference>
<dbReference type="Ensembl" id="ENSELUT00000067524.2">
    <property type="protein sequence ID" value="ENSELUP00000075292.2"/>
    <property type="gene ID" value="ENSELUG00000029402.2"/>
</dbReference>
<keyword evidence="3" id="KW-1185">Reference proteome</keyword>
<dbReference type="Pfam" id="PF00098">
    <property type="entry name" value="zf-CCHC"/>
    <property type="match status" value="2"/>
</dbReference>
<sequence length="183" mass="20944">MDILKENWKDWNVESSIDLDIKMVFVKFWTGRVPDADVNLFLSRFCTILQPAIKPLDKFGIWYGVRKYKIRTKKNSSGETVQIPNTMALGPYNGKITYSGQIPRCYICQGVDHQIKDCPEIKCWRCGGLGHKAKDSRFSSVCSLCAAEGHGFFTCPQSYANRARSGTQLLCIFKNEIEQNRFR</sequence>
<dbReference type="SMART" id="SM00343">
    <property type="entry name" value="ZnF_C2HC"/>
    <property type="match status" value="3"/>
</dbReference>
<dbReference type="InterPro" id="IPR036875">
    <property type="entry name" value="Znf_CCHC_sf"/>
</dbReference>
<evidence type="ECO:0000313" key="2">
    <source>
        <dbReference type="Ensembl" id="ENSELUP00000075292.2"/>
    </source>
</evidence>
<reference evidence="3" key="1">
    <citation type="journal article" date="2014" name="PLoS ONE">
        <title>The genome and linkage map of the northern pike (Esox lucius): conserved synteny revealed between the salmonid sister group and the Neoteleostei.</title>
        <authorList>
            <person name="Rondeau E.B."/>
            <person name="Minkley D.R."/>
            <person name="Leong J.S."/>
            <person name="Messmer A.M."/>
            <person name="Jantzen J.R."/>
            <person name="von Schalburg K.R."/>
            <person name="Lemon C."/>
            <person name="Bird N.H."/>
            <person name="Koop B.F."/>
        </authorList>
    </citation>
    <scope>NUCLEOTIDE SEQUENCE</scope>
</reference>
<dbReference type="GeneTree" id="ENSGT00530000063983"/>
<feature type="domain" description="CCHC-type" evidence="1">
    <location>
        <begin position="122"/>
        <end position="138"/>
    </location>
</feature>
<name>A0A6Q2ZBY6_ESOLU</name>
<proteinExistence type="predicted"/>
<feature type="domain" description="CCHC-type" evidence="1">
    <location>
        <begin position="141"/>
        <end position="157"/>
    </location>
</feature>
<dbReference type="InterPro" id="IPR001878">
    <property type="entry name" value="Znf_CCHC"/>
</dbReference>
<evidence type="ECO:0000313" key="3">
    <source>
        <dbReference type="Proteomes" id="UP000265140"/>
    </source>
</evidence>
<accession>A0A6Q2ZBY6</accession>
<dbReference type="GO" id="GO:0008270">
    <property type="term" value="F:zinc ion binding"/>
    <property type="evidence" value="ECO:0007669"/>
    <property type="project" value="InterPro"/>
</dbReference>
<dbReference type="InParanoid" id="A0A6Q2ZBY6"/>
<dbReference type="InterPro" id="IPR042509">
    <property type="entry name" value="ZCCHC3"/>
</dbReference>
<reference evidence="2" key="4">
    <citation type="submission" date="2025-09" db="UniProtKB">
        <authorList>
            <consortium name="Ensembl"/>
        </authorList>
    </citation>
    <scope>IDENTIFICATION</scope>
</reference>
<organism evidence="2 3">
    <name type="scientific">Esox lucius</name>
    <name type="common">Northern pike</name>
    <dbReference type="NCBI Taxonomy" id="8010"/>
    <lineage>
        <taxon>Eukaryota</taxon>
        <taxon>Metazoa</taxon>
        <taxon>Chordata</taxon>
        <taxon>Craniata</taxon>
        <taxon>Vertebrata</taxon>
        <taxon>Euteleostomi</taxon>
        <taxon>Actinopterygii</taxon>
        <taxon>Neopterygii</taxon>
        <taxon>Teleostei</taxon>
        <taxon>Protacanthopterygii</taxon>
        <taxon>Esociformes</taxon>
        <taxon>Esocidae</taxon>
        <taxon>Esox</taxon>
    </lineage>
</organism>
<evidence type="ECO:0000259" key="1">
    <source>
        <dbReference type="SMART" id="SM00343"/>
    </source>
</evidence>
<dbReference type="GO" id="GO:0002218">
    <property type="term" value="P:activation of innate immune response"/>
    <property type="evidence" value="ECO:0007669"/>
    <property type="project" value="InterPro"/>
</dbReference>
<reference evidence="2" key="3">
    <citation type="submission" date="2025-08" db="UniProtKB">
        <authorList>
            <consortium name="Ensembl"/>
        </authorList>
    </citation>
    <scope>IDENTIFICATION</scope>
</reference>
<dbReference type="Proteomes" id="UP000265140">
    <property type="component" value="Chromosome 11"/>
</dbReference>
<reference evidence="2" key="2">
    <citation type="submission" date="2020-02" db="EMBL/GenBank/DDBJ databases">
        <title>Esox lucius (northern pike) genome, fEsoLuc1, primary haplotype.</title>
        <authorList>
            <person name="Myers G."/>
            <person name="Karagic N."/>
            <person name="Meyer A."/>
            <person name="Pippel M."/>
            <person name="Reichard M."/>
            <person name="Winkler S."/>
            <person name="Tracey A."/>
            <person name="Sims Y."/>
            <person name="Howe K."/>
            <person name="Rhie A."/>
            <person name="Formenti G."/>
            <person name="Durbin R."/>
            <person name="Fedrigo O."/>
            <person name="Jarvis E.D."/>
        </authorList>
    </citation>
    <scope>NUCLEOTIDE SEQUENCE [LARGE SCALE GENOMIC DNA]</scope>
</reference>
<dbReference type="OMA" id="LSRFCTI"/>
<dbReference type="PANTHER" id="PTHR22639:SF3">
    <property type="entry name" value="ZINC FINGER CCHC DOMAIN-CONTAINING PROTEIN 3"/>
    <property type="match status" value="1"/>
</dbReference>